<keyword evidence="3" id="KW-1185">Reference proteome</keyword>
<comment type="caution">
    <text evidence="2">The sequence shown here is derived from an EMBL/GenBank/DDBJ whole genome shotgun (WGS) entry which is preliminary data.</text>
</comment>
<proteinExistence type="predicted"/>
<evidence type="ECO:0000313" key="2">
    <source>
        <dbReference type="EMBL" id="MBB5336511.1"/>
    </source>
</evidence>
<dbReference type="EMBL" id="JACHFH010000018">
    <property type="protein sequence ID" value="MBB5336511.1"/>
    <property type="molecule type" value="Genomic_DNA"/>
</dbReference>
<protein>
    <submittedName>
        <fullName evidence="2">Uncharacterized protein</fullName>
    </submittedName>
</protein>
<keyword evidence="1" id="KW-1133">Transmembrane helix</keyword>
<feature type="transmembrane region" description="Helical" evidence="1">
    <location>
        <begin position="20"/>
        <end position="44"/>
    </location>
</feature>
<sequence>MNKNIFKNQSGSLLLETLLSLNMLVILLISFSIIFLSMLHNYLLNLYQIELRSQMRFAMECLSQDIKYADNVQIFHENGHDVIYITTRATAEQEKTIIKYYQDDLAYYPRILKNAQPLTGDNIDCHTSIRFTCQPLNPSAGNRVFLLELKGSQQAASSKYFYLQTAVIMLQKPSNED</sequence>
<dbReference type="Proteomes" id="UP000559117">
    <property type="component" value="Unassembled WGS sequence"/>
</dbReference>
<evidence type="ECO:0000256" key="1">
    <source>
        <dbReference type="SAM" id="Phobius"/>
    </source>
</evidence>
<dbReference type="RefSeq" id="WP_183861509.1">
    <property type="nucleotide sequence ID" value="NZ_JACHFH010000018.1"/>
</dbReference>
<evidence type="ECO:0000313" key="3">
    <source>
        <dbReference type="Proteomes" id="UP000559117"/>
    </source>
</evidence>
<keyword evidence="1" id="KW-0812">Transmembrane</keyword>
<keyword evidence="1" id="KW-0472">Membrane</keyword>
<name>A0A840UFJ8_9FIRM</name>
<organism evidence="2 3">
    <name type="scientific">Pectinatus brassicae</name>
    <dbReference type="NCBI Taxonomy" id="862415"/>
    <lineage>
        <taxon>Bacteria</taxon>
        <taxon>Bacillati</taxon>
        <taxon>Bacillota</taxon>
        <taxon>Negativicutes</taxon>
        <taxon>Selenomonadales</taxon>
        <taxon>Selenomonadaceae</taxon>
        <taxon>Pectinatus</taxon>
    </lineage>
</organism>
<gene>
    <name evidence="2" type="ORF">HNR32_001660</name>
</gene>
<reference evidence="2 3" key="1">
    <citation type="submission" date="2020-08" db="EMBL/GenBank/DDBJ databases">
        <title>Genomic Encyclopedia of Type Strains, Phase IV (KMG-IV): sequencing the most valuable type-strain genomes for metagenomic binning, comparative biology and taxonomic classification.</title>
        <authorList>
            <person name="Goeker M."/>
        </authorList>
    </citation>
    <scope>NUCLEOTIDE SEQUENCE [LARGE SCALE GENOMIC DNA]</scope>
    <source>
        <strain evidence="2 3">DSM 24661</strain>
    </source>
</reference>
<dbReference type="AlphaFoldDB" id="A0A840UFJ8"/>
<accession>A0A840UFJ8</accession>